<dbReference type="Proteomes" id="UP000035860">
    <property type="component" value="Unassembled WGS sequence"/>
</dbReference>
<dbReference type="GeneID" id="301976288"/>
<comment type="catalytic activity">
    <reaction evidence="1">
        <text>(4aS,6R)-4a-hydroxy-L-erythro-5,6,7,8-tetrahydrobiopterin = (6R)-L-erythro-6,7-dihydrobiopterin + H2O</text>
        <dbReference type="Rhea" id="RHEA:11920"/>
        <dbReference type="ChEBI" id="CHEBI:15377"/>
        <dbReference type="ChEBI" id="CHEBI:15642"/>
        <dbReference type="ChEBI" id="CHEBI:43120"/>
        <dbReference type="EC" id="4.2.1.96"/>
    </reaction>
</comment>
<keyword evidence="4" id="KW-0456">Lyase</keyword>
<name>A0A066UJM1_9GAMM</name>
<comment type="caution">
    <text evidence="5">The sequence shown here is derived from an EMBL/GenBank/DDBJ whole genome shotgun (WGS) entry which is preliminary data.</text>
</comment>
<dbReference type="Gene3D" id="3.30.1360.20">
    <property type="entry name" value="Transcriptional coactivator/pterin dehydratase"/>
    <property type="match status" value="1"/>
</dbReference>
<dbReference type="GO" id="GO:0008124">
    <property type="term" value="F:4-alpha-hydroxytetrahydrobiopterin dehydratase activity"/>
    <property type="evidence" value="ECO:0007669"/>
    <property type="project" value="UniProtKB-EC"/>
</dbReference>
<keyword evidence="6" id="KW-1185">Reference proteome</keyword>
<evidence type="ECO:0000256" key="1">
    <source>
        <dbReference type="ARBA" id="ARBA00001554"/>
    </source>
</evidence>
<dbReference type="InterPro" id="IPR001533">
    <property type="entry name" value="Pterin_deHydtase"/>
</dbReference>
<evidence type="ECO:0000313" key="5">
    <source>
        <dbReference type="EMBL" id="KDN24364.1"/>
    </source>
</evidence>
<sequence>MSSLTPEQTALQLDGLPAWQQDGSSLVRTYEFNDFGSVVAFLVKASFYAQELEHYPEWQSHYTTVNVRIGKIERGAVRHRDVQLAKRLEAAFEAQN</sequence>
<dbReference type="Pfam" id="PF01329">
    <property type="entry name" value="Pterin_4a"/>
    <property type="match status" value="1"/>
</dbReference>
<evidence type="ECO:0000256" key="2">
    <source>
        <dbReference type="ARBA" id="ARBA00006472"/>
    </source>
</evidence>
<comment type="similarity">
    <text evidence="2">Belongs to the pterin-4-alpha-carbinolamine dehydratase family.</text>
</comment>
<protein>
    <recommendedName>
        <fullName evidence="3">4a-hydroxytetrahydrobiopterin dehydratase</fullName>
        <ecNumber evidence="3">4.2.1.96</ecNumber>
    </recommendedName>
</protein>
<evidence type="ECO:0000256" key="4">
    <source>
        <dbReference type="ARBA" id="ARBA00023239"/>
    </source>
</evidence>
<dbReference type="SUPFAM" id="SSF55248">
    <property type="entry name" value="PCD-like"/>
    <property type="match status" value="1"/>
</dbReference>
<dbReference type="AlphaFoldDB" id="A0A066UJM1"/>
<accession>A0A066UJM1</accession>
<dbReference type="EC" id="4.2.1.96" evidence="3"/>
<dbReference type="InterPro" id="IPR036428">
    <property type="entry name" value="PCD_sf"/>
</dbReference>
<dbReference type="EMBL" id="AOMT01000043">
    <property type="protein sequence ID" value="KDN24364.1"/>
    <property type="molecule type" value="Genomic_DNA"/>
</dbReference>
<evidence type="ECO:0000256" key="3">
    <source>
        <dbReference type="ARBA" id="ARBA00013252"/>
    </source>
</evidence>
<proteinExistence type="inferred from homology"/>
<dbReference type="OrthoDB" id="5294615at2"/>
<evidence type="ECO:0000313" key="6">
    <source>
        <dbReference type="Proteomes" id="UP000035860"/>
    </source>
</evidence>
<reference evidence="5 6" key="1">
    <citation type="journal article" date="2014" name="Genome Announc.">
        <title>Draft Genome Sequence of Moraxella bovoculi Strain 237T (ATCC BAA-1259T) Isolated from a Calf with Infectious Bovine Keratoconjunctivitis.</title>
        <authorList>
            <person name="Calcutt M.J."/>
            <person name="Foecking M.F."/>
            <person name="Martin N.T."/>
            <person name="Mhlanga-Mutangadura T."/>
            <person name="Reilly T.J."/>
        </authorList>
    </citation>
    <scope>NUCLEOTIDE SEQUENCE [LARGE SCALE GENOMIC DNA]</scope>
    <source>
        <strain evidence="5 6">237</strain>
    </source>
</reference>
<dbReference type="eggNOG" id="COG2154">
    <property type="taxonomic scope" value="Bacteria"/>
</dbReference>
<dbReference type="GO" id="GO:0006729">
    <property type="term" value="P:tetrahydrobiopterin biosynthetic process"/>
    <property type="evidence" value="ECO:0007669"/>
    <property type="project" value="InterPro"/>
</dbReference>
<gene>
    <name evidence="5" type="ORF">MBO_09468</name>
</gene>
<dbReference type="RefSeq" id="WP_036367060.1">
    <property type="nucleotide sequence ID" value="NZ_AOMT01000043.1"/>
</dbReference>
<organism evidence="5 6">
    <name type="scientific">Moraxella bovoculi 237</name>
    <dbReference type="NCBI Taxonomy" id="743974"/>
    <lineage>
        <taxon>Bacteria</taxon>
        <taxon>Pseudomonadati</taxon>
        <taxon>Pseudomonadota</taxon>
        <taxon>Gammaproteobacteria</taxon>
        <taxon>Moraxellales</taxon>
        <taxon>Moraxellaceae</taxon>
        <taxon>Moraxella</taxon>
    </lineage>
</organism>